<comment type="catalytic activity">
    <reaction evidence="1 7">
        <text>[(1-&gt;4)-alpha-D-glucosyl](n) + ADP-alpha-D-glucose = [(1-&gt;4)-alpha-D-glucosyl](n+1) + ADP + H(+)</text>
        <dbReference type="Rhea" id="RHEA:18189"/>
        <dbReference type="Rhea" id="RHEA-COMP:9584"/>
        <dbReference type="Rhea" id="RHEA-COMP:9587"/>
        <dbReference type="ChEBI" id="CHEBI:15378"/>
        <dbReference type="ChEBI" id="CHEBI:15444"/>
        <dbReference type="ChEBI" id="CHEBI:57498"/>
        <dbReference type="ChEBI" id="CHEBI:456216"/>
        <dbReference type="EC" id="2.4.1.21"/>
    </reaction>
</comment>
<dbReference type="Pfam" id="PF08323">
    <property type="entry name" value="Glyco_transf_5"/>
    <property type="match status" value="1"/>
</dbReference>
<feature type="binding site" evidence="7">
    <location>
        <position position="16"/>
    </location>
    <ligand>
        <name>ADP-alpha-D-glucose</name>
        <dbReference type="ChEBI" id="CHEBI:57498"/>
    </ligand>
</feature>
<comment type="function">
    <text evidence="2 7">Synthesizes alpha-1,4-glucan chains using ADP-glucose.</text>
</comment>
<evidence type="ECO:0000259" key="8">
    <source>
        <dbReference type="Pfam" id="PF00534"/>
    </source>
</evidence>
<dbReference type="GO" id="GO:0005978">
    <property type="term" value="P:glycogen biosynthetic process"/>
    <property type="evidence" value="ECO:0007669"/>
    <property type="project" value="UniProtKB-UniRule"/>
</dbReference>
<keyword evidence="5 7" id="KW-0808">Transferase</keyword>
<feature type="domain" description="Starch synthase catalytic" evidence="9">
    <location>
        <begin position="3"/>
        <end position="238"/>
    </location>
</feature>
<dbReference type="EMBL" id="FOTS01000049">
    <property type="protein sequence ID" value="SFM16780.1"/>
    <property type="molecule type" value="Genomic_DNA"/>
</dbReference>
<dbReference type="Proteomes" id="UP000199520">
    <property type="component" value="Unassembled WGS sequence"/>
</dbReference>
<dbReference type="NCBIfam" id="NF001898">
    <property type="entry name" value="PRK00654.1-1"/>
    <property type="match status" value="1"/>
</dbReference>
<keyword evidence="4 7" id="KW-0328">Glycosyltransferase</keyword>
<proteinExistence type="inferred from homology"/>
<evidence type="ECO:0000256" key="1">
    <source>
        <dbReference type="ARBA" id="ARBA00001478"/>
    </source>
</evidence>
<dbReference type="STRING" id="1123291.SAMN04490355_104924"/>
<accession>A0A1I4NN78</accession>
<evidence type="ECO:0000256" key="3">
    <source>
        <dbReference type="ARBA" id="ARBA00010281"/>
    </source>
</evidence>
<dbReference type="InterPro" id="IPR011835">
    <property type="entry name" value="GS/SS"/>
</dbReference>
<organism evidence="10 11">
    <name type="scientific">Pelosinus propionicus DSM 13327</name>
    <dbReference type="NCBI Taxonomy" id="1123291"/>
    <lineage>
        <taxon>Bacteria</taxon>
        <taxon>Bacillati</taxon>
        <taxon>Bacillota</taxon>
        <taxon>Negativicutes</taxon>
        <taxon>Selenomonadales</taxon>
        <taxon>Sporomusaceae</taxon>
        <taxon>Pelosinus</taxon>
    </lineage>
</organism>
<name>A0A1I4NN78_9FIRM</name>
<protein>
    <recommendedName>
        <fullName evidence="7">Glycogen synthase</fullName>
        <ecNumber evidence="7">2.4.1.21</ecNumber>
    </recommendedName>
    <alternativeName>
        <fullName evidence="7">Starch [bacterial glycogen] synthase</fullName>
    </alternativeName>
</protein>
<reference evidence="11" key="1">
    <citation type="submission" date="2016-10" db="EMBL/GenBank/DDBJ databases">
        <authorList>
            <person name="Varghese N."/>
            <person name="Submissions S."/>
        </authorList>
    </citation>
    <scope>NUCLEOTIDE SEQUENCE [LARGE SCALE GENOMIC DNA]</scope>
    <source>
        <strain evidence="11">DSM 13327</strain>
    </source>
</reference>
<evidence type="ECO:0000313" key="10">
    <source>
        <dbReference type="EMBL" id="SFM16780.1"/>
    </source>
</evidence>
<dbReference type="InterPro" id="IPR013534">
    <property type="entry name" value="Starch_synth_cat_dom"/>
</dbReference>
<dbReference type="AlphaFoldDB" id="A0A1I4NN78"/>
<keyword evidence="6 7" id="KW-0320">Glycogen biosynthesis</keyword>
<gene>
    <name evidence="7" type="primary">glgA</name>
    <name evidence="10" type="ORF">SAMN04490355_104924</name>
</gene>
<evidence type="ECO:0000313" key="11">
    <source>
        <dbReference type="Proteomes" id="UP000199520"/>
    </source>
</evidence>
<comment type="pathway">
    <text evidence="7">Glycan biosynthesis; glycogen biosynthesis.</text>
</comment>
<dbReference type="SUPFAM" id="SSF53756">
    <property type="entry name" value="UDP-Glycosyltransferase/glycogen phosphorylase"/>
    <property type="match status" value="1"/>
</dbReference>
<comment type="similarity">
    <text evidence="3 7">Belongs to the glycosyltransferase 1 family. Bacterial/plant glycogen synthase subfamily.</text>
</comment>
<dbReference type="UniPathway" id="UPA00164"/>
<dbReference type="OrthoDB" id="9808590at2"/>
<sequence length="488" mass="56190">MTKVLIAAAEAVPFAKTGGLGDVIGSLPKELIKQGVDARVIMPNYQDIPDSFKAQMIFKNHFFVQVGWRQQYCGILEFVYDGVTFYFTDNEYYFKRHGFYGYGDDAERFGFFCRAVLEALDKIDFMPDIIHCHDWHTGMISALLDAHYREKPKYKKIKTLFTIHNLKYQGVFSQDILHDILSLDWKYFTPEGVEFHKAVNFMKGGLAYADMISTVSRTYAQEIQDPYFGEELDGFLRKRQNRLVGIVNGIDYTVYNPATDKLISSTYDVQNLEKKSKNKIDLQTRLGLPVREEVPVIAIVSRLVSAKGLDLVERMLQDLVKQAAIAGKDTYDIQLVVLGTGEARYENFFKYMAWQYPGKVSANIMFDEDLAHQIYAGADMFLMPSLYEPCGIGQLIAMRYGCLPIVREIGGLRDTVRSYNQEICEGNGFTFVNYNAHEMLDTVNWALQTYKDKECWNKIVKNAMQSDYSWEKSAMEYKEIYQKLTKQM</sequence>
<dbReference type="GO" id="GO:0004373">
    <property type="term" value="F:alpha-1,4-glucan glucosyltransferase (UDP-glucose donor) activity"/>
    <property type="evidence" value="ECO:0007669"/>
    <property type="project" value="InterPro"/>
</dbReference>
<dbReference type="CDD" id="cd03791">
    <property type="entry name" value="GT5_Glycogen_synthase_DULL1-like"/>
    <property type="match status" value="1"/>
</dbReference>
<dbReference type="EC" id="2.4.1.21" evidence="7"/>
<dbReference type="RefSeq" id="WP_090942109.1">
    <property type="nucleotide sequence ID" value="NZ_FOTS01000049.1"/>
</dbReference>
<dbReference type="HAMAP" id="MF_00484">
    <property type="entry name" value="Glycogen_synth"/>
    <property type="match status" value="1"/>
</dbReference>
<dbReference type="Gene3D" id="3.40.50.2000">
    <property type="entry name" value="Glycogen Phosphorylase B"/>
    <property type="match status" value="2"/>
</dbReference>
<dbReference type="PANTHER" id="PTHR45825">
    <property type="entry name" value="GRANULE-BOUND STARCH SYNTHASE 1, CHLOROPLASTIC/AMYLOPLASTIC"/>
    <property type="match status" value="1"/>
</dbReference>
<feature type="domain" description="Glycosyl transferase family 1" evidence="8">
    <location>
        <begin position="290"/>
        <end position="458"/>
    </location>
</feature>
<evidence type="ECO:0000256" key="6">
    <source>
        <dbReference type="ARBA" id="ARBA00023056"/>
    </source>
</evidence>
<dbReference type="Pfam" id="PF00534">
    <property type="entry name" value="Glycos_transf_1"/>
    <property type="match status" value="1"/>
</dbReference>
<dbReference type="GO" id="GO:0009011">
    <property type="term" value="F:alpha-1,4-glucan glucosyltransferase (ADP-glucose donor) activity"/>
    <property type="evidence" value="ECO:0007669"/>
    <property type="project" value="UniProtKB-UniRule"/>
</dbReference>
<evidence type="ECO:0000259" key="9">
    <source>
        <dbReference type="Pfam" id="PF08323"/>
    </source>
</evidence>
<dbReference type="InterPro" id="IPR001296">
    <property type="entry name" value="Glyco_trans_1"/>
</dbReference>
<evidence type="ECO:0000256" key="2">
    <source>
        <dbReference type="ARBA" id="ARBA00002764"/>
    </source>
</evidence>
<dbReference type="NCBIfam" id="NF001899">
    <property type="entry name" value="PRK00654.1-2"/>
    <property type="match status" value="1"/>
</dbReference>
<keyword evidence="11" id="KW-1185">Reference proteome</keyword>
<dbReference type="PANTHER" id="PTHR45825:SF11">
    <property type="entry name" value="ALPHA AMYLASE DOMAIN-CONTAINING PROTEIN"/>
    <property type="match status" value="1"/>
</dbReference>
<evidence type="ECO:0000256" key="7">
    <source>
        <dbReference type="HAMAP-Rule" id="MF_00484"/>
    </source>
</evidence>
<evidence type="ECO:0000256" key="5">
    <source>
        <dbReference type="ARBA" id="ARBA00022679"/>
    </source>
</evidence>
<evidence type="ECO:0000256" key="4">
    <source>
        <dbReference type="ARBA" id="ARBA00022676"/>
    </source>
</evidence>
<dbReference type="NCBIfam" id="TIGR02095">
    <property type="entry name" value="glgA"/>
    <property type="match status" value="1"/>
</dbReference>